<dbReference type="PANTHER" id="PTHR46071">
    <property type="entry name" value="ANKYRIN REPEAT AND BTB/POZ DOMAIN-CONTAINING"/>
    <property type="match status" value="1"/>
</dbReference>
<dbReference type="EMBL" id="HAEB01005983">
    <property type="protein sequence ID" value="SBQ52510.1"/>
    <property type="molecule type" value="Transcribed_RNA"/>
</dbReference>
<organism evidence="6">
    <name type="scientific">Nothobranchius korthausae</name>
    <dbReference type="NCBI Taxonomy" id="1143690"/>
    <lineage>
        <taxon>Eukaryota</taxon>
        <taxon>Metazoa</taxon>
        <taxon>Chordata</taxon>
        <taxon>Craniata</taxon>
        <taxon>Vertebrata</taxon>
        <taxon>Euteleostomi</taxon>
        <taxon>Actinopterygii</taxon>
        <taxon>Neopterygii</taxon>
        <taxon>Teleostei</taxon>
        <taxon>Neoteleostei</taxon>
        <taxon>Acanthomorphata</taxon>
        <taxon>Ovalentaria</taxon>
        <taxon>Atherinomorphae</taxon>
        <taxon>Cyprinodontiformes</taxon>
        <taxon>Nothobranchiidae</taxon>
        <taxon>Nothobranchius</taxon>
    </lineage>
</organism>
<keyword evidence="2 3" id="KW-0040">ANK repeat</keyword>
<dbReference type="AlphaFoldDB" id="A0A1A8EZH4"/>
<dbReference type="SUPFAM" id="SSF48403">
    <property type="entry name" value="Ankyrin repeat"/>
    <property type="match status" value="1"/>
</dbReference>
<keyword evidence="4" id="KW-0812">Transmembrane</keyword>
<reference evidence="6" key="1">
    <citation type="submission" date="2016-05" db="EMBL/GenBank/DDBJ databases">
        <authorList>
            <person name="Lavstsen T."/>
            <person name="Jespersen J.S."/>
        </authorList>
    </citation>
    <scope>NUCLEOTIDE SEQUENCE</scope>
    <source>
        <tissue evidence="6">Brain</tissue>
    </source>
</reference>
<name>A0A1A8EZH4_9TELE</name>
<dbReference type="FunFam" id="1.25.40.20:FF:000045">
    <property type="entry name" value="Ankyrin repeat and BTB/POZ domain-containing protein 2"/>
    <property type="match status" value="1"/>
</dbReference>
<dbReference type="CDD" id="cd22913">
    <property type="entry name" value="HFD_ABTB2-like"/>
    <property type="match status" value="1"/>
</dbReference>
<dbReference type="SMART" id="SM00248">
    <property type="entry name" value="ANK"/>
    <property type="match status" value="3"/>
</dbReference>
<dbReference type="PROSITE" id="PS50088">
    <property type="entry name" value="ANK_REPEAT"/>
    <property type="match status" value="2"/>
</dbReference>
<reference evidence="6" key="2">
    <citation type="submission" date="2016-06" db="EMBL/GenBank/DDBJ databases">
        <title>The genome of a short-lived fish provides insights into sex chromosome evolution and the genetic control of aging.</title>
        <authorList>
            <person name="Reichwald K."/>
            <person name="Felder M."/>
            <person name="Petzold A."/>
            <person name="Koch P."/>
            <person name="Groth M."/>
            <person name="Platzer M."/>
        </authorList>
    </citation>
    <scope>NUCLEOTIDE SEQUENCE</scope>
    <source>
        <tissue evidence="6">Brain</tissue>
    </source>
</reference>
<dbReference type="Pfam" id="PF26281">
    <property type="entry name" value="Histone_ABTB"/>
    <property type="match status" value="1"/>
</dbReference>
<evidence type="ECO:0000256" key="1">
    <source>
        <dbReference type="ARBA" id="ARBA00022737"/>
    </source>
</evidence>
<dbReference type="InterPro" id="IPR002110">
    <property type="entry name" value="Ankyrin_rpt"/>
</dbReference>
<dbReference type="Gene3D" id="3.30.710.10">
    <property type="entry name" value="Potassium Channel Kv1.1, Chain A"/>
    <property type="match status" value="1"/>
</dbReference>
<dbReference type="SMART" id="SM00225">
    <property type="entry name" value="BTB"/>
    <property type="match status" value="1"/>
</dbReference>
<evidence type="ECO:0000256" key="3">
    <source>
        <dbReference type="PROSITE-ProRule" id="PRU00023"/>
    </source>
</evidence>
<feature type="repeat" description="ANK" evidence="3">
    <location>
        <begin position="561"/>
        <end position="587"/>
    </location>
</feature>
<proteinExistence type="predicted"/>
<dbReference type="Pfam" id="PF00651">
    <property type="entry name" value="BTB"/>
    <property type="match status" value="1"/>
</dbReference>
<dbReference type="Pfam" id="PF12796">
    <property type="entry name" value="Ank_2"/>
    <property type="match status" value="1"/>
</dbReference>
<dbReference type="InterPro" id="IPR009072">
    <property type="entry name" value="Histone-fold"/>
</dbReference>
<dbReference type="Gene3D" id="1.25.40.20">
    <property type="entry name" value="Ankyrin repeat-containing domain"/>
    <property type="match status" value="1"/>
</dbReference>
<feature type="repeat" description="ANK" evidence="3">
    <location>
        <begin position="511"/>
        <end position="539"/>
    </location>
</feature>
<dbReference type="InterPro" id="IPR059008">
    <property type="entry name" value="ABTB2/3_histone"/>
</dbReference>
<feature type="transmembrane region" description="Helical" evidence="4">
    <location>
        <begin position="155"/>
        <end position="175"/>
    </location>
</feature>
<dbReference type="GO" id="GO:0046982">
    <property type="term" value="F:protein heterodimerization activity"/>
    <property type="evidence" value="ECO:0007669"/>
    <property type="project" value="InterPro"/>
</dbReference>
<accession>A0A1A8EZH4</accession>
<dbReference type="SUPFAM" id="SSF47113">
    <property type="entry name" value="Histone-fold"/>
    <property type="match status" value="1"/>
</dbReference>
<dbReference type="InterPro" id="IPR052089">
    <property type="entry name" value="Ankyrin-BTB/POZ_domain"/>
</dbReference>
<evidence type="ECO:0000313" key="6">
    <source>
        <dbReference type="EMBL" id="SBQ52510.1"/>
    </source>
</evidence>
<feature type="domain" description="BTB" evidence="5">
    <location>
        <begin position="798"/>
        <end position="864"/>
    </location>
</feature>
<evidence type="ECO:0000256" key="2">
    <source>
        <dbReference type="ARBA" id="ARBA00023043"/>
    </source>
</evidence>
<dbReference type="PROSITE" id="PS50297">
    <property type="entry name" value="ANK_REP_REGION"/>
    <property type="match status" value="2"/>
</dbReference>
<dbReference type="PANTHER" id="PTHR46071:SF1">
    <property type="entry name" value="ANKYRIN REPEAT AND BTB_POZ DOMAIN-CONTAINING PROTEIN 3"/>
    <property type="match status" value="1"/>
</dbReference>
<sequence length="979" mass="109205">MARSSKSVARTLEDLTLDSGYGGAADSFRSSSASLCCSEAHGGNYWHLTDSMHSRHNSLDTVNTVLVEDAEILECSGQCAKLPELEDVPWSLGEVASALSKDKEMSLPTPPQDVLHRFSVLVSRVLVRVAKEAQRLSLRYAKCTKYEIQSATKIVLSWTVSMSCISAAVGALSLYSMSTEEDKFSRGKSARCGLLFNVGKFFRWMVDSRVAVRIHEHAAIYLAACMESLFRDVYARVLRSALLERDNGIPKFTVELLEQAVSGDAEIWGSLQPWQHLICGKNACGVLSLPEGLTLHRDQQQQRGGKSGDGNSYSQTELRSTEQCLLATRVGSISELSELVSRAMHHLQPVYTKNHSNGTPIHPKCNVIHWAPEAIYTLCYFMHCPHMEWENPNVEPSKVTLQTERPFMVLPPLMEWVRVAVVHTEHRRSFSVDSDDVRQAARLLLPGVDCEPRQLRTDDCFCASRKLDAASTEAKFLQDLGFRMLSCGRTDLVKQAVNLLGPDGINSMNEQGMTPLMYACVRGDEAMVQMLLDAGADINSELLLDARANVEGSLQDGMENYTETPLQLAAAAGNFELVSLLLERGADPMVGTMYRNGISTAPQGDMNSYSLAAAHGHRNVFRKLLSHAEKGKGDVLSLEEMLAESSELEAGSSSSQVDLVRTGKAKLKALKEAMYHSSEHGHVDITIDIRSLGVPWTLHTWLESLRTCFHQHRRPLIQGLLKEFSCIEEEEYTEELITHGLPLMYQILRASKNEVISQQLAAIFTQCYGPYPIPKLTEIKRKQSSRLDPHFLNNKEMSDVTFLVEGKPFYAHKVLLFTASNRFKILLANRPCGENTCIEISNVKYHIFQLVMQYLYCGGADALHIRNTDVMELLSAAKFFQLEALQRHCEIICTKNINTDTCVEIYNHTKFLDAPDLASYIEGYFLKNMVILIELEPFKQLLYDAPPEGPGSDILQALERTLAIRIQSIHLSSSKGSIV</sequence>
<protein>
    <submittedName>
        <fullName evidence="6">BTB (POZ) domain containing 11</fullName>
    </submittedName>
</protein>
<keyword evidence="4" id="KW-0472">Membrane</keyword>
<evidence type="ECO:0000259" key="5">
    <source>
        <dbReference type="PROSITE" id="PS50097"/>
    </source>
</evidence>
<dbReference type="Pfam" id="PF00023">
    <property type="entry name" value="Ank"/>
    <property type="match status" value="1"/>
</dbReference>
<dbReference type="SUPFAM" id="SSF54695">
    <property type="entry name" value="POZ domain"/>
    <property type="match status" value="1"/>
</dbReference>
<keyword evidence="1" id="KW-0677">Repeat</keyword>
<evidence type="ECO:0000256" key="4">
    <source>
        <dbReference type="SAM" id="Phobius"/>
    </source>
</evidence>
<dbReference type="PROSITE" id="PS50097">
    <property type="entry name" value="BTB"/>
    <property type="match status" value="1"/>
</dbReference>
<gene>
    <name evidence="6" type="primary">BTBD11</name>
</gene>
<dbReference type="Gene3D" id="1.10.20.10">
    <property type="entry name" value="Histone, subunit A"/>
    <property type="match status" value="1"/>
</dbReference>
<dbReference type="InterPro" id="IPR011333">
    <property type="entry name" value="SKP1/BTB/POZ_sf"/>
</dbReference>
<dbReference type="InterPro" id="IPR000210">
    <property type="entry name" value="BTB/POZ_dom"/>
</dbReference>
<dbReference type="FunFam" id="3.30.710.10:FF:000030">
    <property type="entry name" value="Ankyrin repeat and BTB/POZ domain-containing protein BTBD11"/>
    <property type="match status" value="1"/>
</dbReference>
<keyword evidence="4" id="KW-1133">Transmembrane helix</keyword>
<dbReference type="InterPro" id="IPR036770">
    <property type="entry name" value="Ankyrin_rpt-contain_sf"/>
</dbReference>